<dbReference type="AlphaFoldDB" id="A0A3N5AVI2"/>
<sequence length="159" mass="17272">MIANRDERGLTLVEVLIASVLMTLVVFASFLLYERGVKDWLWTEQETEVVDNLRIAVAKVAYDVRGATTITVPAVYESDVASLALVNSNGQQVVYRYDAAAQELERSVAGGTYQPVTSGVVTAVYFSRPAPALVQVLLKGKGVQTSEVSVRTAVYARSL</sequence>
<dbReference type="PROSITE" id="PS00409">
    <property type="entry name" value="PROKAR_NTER_METHYL"/>
    <property type="match status" value="1"/>
</dbReference>
<evidence type="ECO:0000313" key="3">
    <source>
        <dbReference type="Proteomes" id="UP000282654"/>
    </source>
</evidence>
<protein>
    <submittedName>
        <fullName evidence="2">Pilin/secretion family protein with methylation motif</fullName>
    </submittedName>
</protein>
<dbReference type="Pfam" id="PF07963">
    <property type="entry name" value="N_methyl"/>
    <property type="match status" value="1"/>
</dbReference>
<proteinExistence type="predicted"/>
<evidence type="ECO:0000313" key="2">
    <source>
        <dbReference type="EMBL" id="RPF49226.1"/>
    </source>
</evidence>
<accession>A0A3N5AVI2</accession>
<gene>
    <name evidence="2" type="ORF">EDD75_0030</name>
</gene>
<reference evidence="2 3" key="1">
    <citation type="submission" date="2018-11" db="EMBL/GenBank/DDBJ databases">
        <title>Genomic Encyclopedia of Type Strains, Phase IV (KMG-IV): sequencing the most valuable type-strain genomes for metagenomic binning, comparative biology and taxonomic classification.</title>
        <authorList>
            <person name="Goeker M."/>
        </authorList>
    </citation>
    <scope>NUCLEOTIDE SEQUENCE [LARGE SCALE GENOMIC DNA]</scope>
    <source>
        <strain evidence="2 3">DSM 102936</strain>
    </source>
</reference>
<organism evidence="2 3">
    <name type="scientific">Thermodesulfitimonas autotrophica</name>
    <dbReference type="NCBI Taxonomy" id="1894989"/>
    <lineage>
        <taxon>Bacteria</taxon>
        <taxon>Bacillati</taxon>
        <taxon>Bacillota</taxon>
        <taxon>Clostridia</taxon>
        <taxon>Thermoanaerobacterales</taxon>
        <taxon>Thermoanaerobacteraceae</taxon>
        <taxon>Thermodesulfitimonas</taxon>
    </lineage>
</organism>
<evidence type="ECO:0000256" key="1">
    <source>
        <dbReference type="SAM" id="Phobius"/>
    </source>
</evidence>
<dbReference type="OrthoDB" id="1729788at2"/>
<dbReference type="Proteomes" id="UP000282654">
    <property type="component" value="Unassembled WGS sequence"/>
</dbReference>
<keyword evidence="1" id="KW-1133">Transmembrane helix</keyword>
<keyword evidence="1" id="KW-0812">Transmembrane</keyword>
<name>A0A3N5AVI2_9THEO</name>
<comment type="caution">
    <text evidence="2">The sequence shown here is derived from an EMBL/GenBank/DDBJ whole genome shotgun (WGS) entry which is preliminary data.</text>
</comment>
<dbReference type="InterPro" id="IPR012902">
    <property type="entry name" value="N_methyl_site"/>
</dbReference>
<feature type="transmembrane region" description="Helical" evidence="1">
    <location>
        <begin position="12"/>
        <end position="33"/>
    </location>
</feature>
<keyword evidence="1" id="KW-0472">Membrane</keyword>
<dbReference type="EMBL" id="RKRE01000001">
    <property type="protein sequence ID" value="RPF49226.1"/>
    <property type="molecule type" value="Genomic_DNA"/>
</dbReference>
<keyword evidence="3" id="KW-1185">Reference proteome</keyword>
<dbReference type="RefSeq" id="WP_123926279.1">
    <property type="nucleotide sequence ID" value="NZ_RKRE01000001.1"/>
</dbReference>